<dbReference type="Pfam" id="PF00990">
    <property type="entry name" value="GGDEF"/>
    <property type="match status" value="1"/>
</dbReference>
<dbReference type="Proteomes" id="UP000886829">
    <property type="component" value="Unassembled WGS sequence"/>
</dbReference>
<sequence>MDYSTNLQHNADYSLLLEQICHACAAVNIKTGEIRILVNNNNPRENGETFDYDDYYVRGLKWIYQAVPAQYDKLSFENLKKLYREKGHVRFTFESELYSASLFTIDVYVPEADVRNVYIICRNARKGDLLSAIAEQFVYDNCDYFILLDGRQNRYVAFSLAAEDPTVPIGFCTDYETEIITYALQYCSLEEQDNTIYQMTLARVIDQLDRYGMHFFYTTVIENGEPRRKYIEYRYFNKEERMILLFRNDVTTMYNESHRYAQRLQEAINRAYSDSLTGLLNAQGMQENIKEKLQDLIQQEQEGEIAPQSALFFIDLDNFKQVNDQYGHLMGDQILKDVAEVLRNSIRDCDLAARVGGDEFELFVSHFHSASEARDLGFRILQHIEEIPEKHSFSVMLSCSIGIAFTSYDGTNYDHLIRIADERVYEAKRLGKRTVVIS</sequence>
<comment type="caution">
    <text evidence="3">The sequence shown here is derived from an EMBL/GenBank/DDBJ whole genome shotgun (WGS) entry which is preliminary data.</text>
</comment>
<evidence type="ECO:0000256" key="1">
    <source>
        <dbReference type="ARBA" id="ARBA00012528"/>
    </source>
</evidence>
<accession>A0A9D2B029</accession>
<dbReference type="InterPro" id="IPR029787">
    <property type="entry name" value="Nucleotide_cyclase"/>
</dbReference>
<dbReference type="Gene3D" id="3.30.70.270">
    <property type="match status" value="1"/>
</dbReference>
<dbReference type="SUPFAM" id="SSF55073">
    <property type="entry name" value="Nucleotide cyclase"/>
    <property type="match status" value="1"/>
</dbReference>
<evidence type="ECO:0000313" key="3">
    <source>
        <dbReference type="EMBL" id="HIX56215.1"/>
    </source>
</evidence>
<dbReference type="GO" id="GO:0052621">
    <property type="term" value="F:diguanylate cyclase activity"/>
    <property type="evidence" value="ECO:0007669"/>
    <property type="project" value="UniProtKB-EC"/>
</dbReference>
<dbReference type="GO" id="GO:1902201">
    <property type="term" value="P:negative regulation of bacterial-type flagellum-dependent cell motility"/>
    <property type="evidence" value="ECO:0007669"/>
    <property type="project" value="TreeGrafter"/>
</dbReference>
<dbReference type="NCBIfam" id="TIGR00254">
    <property type="entry name" value="GGDEF"/>
    <property type="match status" value="1"/>
</dbReference>
<dbReference type="GO" id="GO:0043709">
    <property type="term" value="P:cell adhesion involved in single-species biofilm formation"/>
    <property type="evidence" value="ECO:0007669"/>
    <property type="project" value="TreeGrafter"/>
</dbReference>
<organism evidence="3 4">
    <name type="scientific">Candidatus Anaerobiospirillum pullistercoris</name>
    <dbReference type="NCBI Taxonomy" id="2838452"/>
    <lineage>
        <taxon>Bacteria</taxon>
        <taxon>Pseudomonadati</taxon>
        <taxon>Pseudomonadota</taxon>
        <taxon>Gammaproteobacteria</taxon>
        <taxon>Aeromonadales</taxon>
        <taxon>Succinivibrionaceae</taxon>
        <taxon>Anaerobiospirillum</taxon>
    </lineage>
</organism>
<evidence type="ECO:0000259" key="2">
    <source>
        <dbReference type="PROSITE" id="PS50887"/>
    </source>
</evidence>
<protein>
    <recommendedName>
        <fullName evidence="1">diguanylate cyclase</fullName>
        <ecNumber evidence="1">2.7.7.65</ecNumber>
    </recommendedName>
</protein>
<name>A0A9D2B029_9GAMM</name>
<dbReference type="PANTHER" id="PTHR45138:SF6">
    <property type="entry name" value="DIGUANYLATE CYCLASE DGCN"/>
    <property type="match status" value="1"/>
</dbReference>
<dbReference type="InterPro" id="IPR050469">
    <property type="entry name" value="Diguanylate_Cyclase"/>
</dbReference>
<dbReference type="InterPro" id="IPR043128">
    <property type="entry name" value="Rev_trsase/Diguanyl_cyclase"/>
</dbReference>
<dbReference type="CDD" id="cd01949">
    <property type="entry name" value="GGDEF"/>
    <property type="match status" value="1"/>
</dbReference>
<reference evidence="3" key="2">
    <citation type="submission" date="2021-04" db="EMBL/GenBank/DDBJ databases">
        <authorList>
            <person name="Gilroy R."/>
        </authorList>
    </citation>
    <scope>NUCLEOTIDE SEQUENCE</scope>
    <source>
        <strain evidence="3">USASDec5-558</strain>
    </source>
</reference>
<reference evidence="3" key="1">
    <citation type="journal article" date="2021" name="PeerJ">
        <title>Extensive microbial diversity within the chicken gut microbiome revealed by metagenomics and culture.</title>
        <authorList>
            <person name="Gilroy R."/>
            <person name="Ravi A."/>
            <person name="Getino M."/>
            <person name="Pursley I."/>
            <person name="Horton D.L."/>
            <person name="Alikhan N.F."/>
            <person name="Baker D."/>
            <person name="Gharbi K."/>
            <person name="Hall N."/>
            <person name="Watson M."/>
            <person name="Adriaenssens E.M."/>
            <person name="Foster-Nyarko E."/>
            <person name="Jarju S."/>
            <person name="Secka A."/>
            <person name="Antonio M."/>
            <person name="Oren A."/>
            <person name="Chaudhuri R.R."/>
            <person name="La Ragione R."/>
            <person name="Hildebrand F."/>
            <person name="Pallen M.J."/>
        </authorList>
    </citation>
    <scope>NUCLEOTIDE SEQUENCE</scope>
    <source>
        <strain evidence="3">USASDec5-558</strain>
    </source>
</reference>
<gene>
    <name evidence="3" type="ORF">H9850_01930</name>
</gene>
<dbReference type="EC" id="2.7.7.65" evidence="1"/>
<dbReference type="EMBL" id="DXEV01000036">
    <property type="protein sequence ID" value="HIX56215.1"/>
    <property type="molecule type" value="Genomic_DNA"/>
</dbReference>
<dbReference type="PROSITE" id="PS50887">
    <property type="entry name" value="GGDEF"/>
    <property type="match status" value="1"/>
</dbReference>
<dbReference type="InterPro" id="IPR000160">
    <property type="entry name" value="GGDEF_dom"/>
</dbReference>
<dbReference type="GO" id="GO:0005886">
    <property type="term" value="C:plasma membrane"/>
    <property type="evidence" value="ECO:0007669"/>
    <property type="project" value="TreeGrafter"/>
</dbReference>
<dbReference type="PANTHER" id="PTHR45138">
    <property type="entry name" value="REGULATORY COMPONENTS OF SENSORY TRANSDUCTION SYSTEM"/>
    <property type="match status" value="1"/>
</dbReference>
<feature type="domain" description="GGDEF" evidence="2">
    <location>
        <begin position="307"/>
        <end position="438"/>
    </location>
</feature>
<proteinExistence type="predicted"/>
<dbReference type="AlphaFoldDB" id="A0A9D2B029"/>
<dbReference type="SMART" id="SM00267">
    <property type="entry name" value="GGDEF"/>
    <property type="match status" value="1"/>
</dbReference>
<evidence type="ECO:0000313" key="4">
    <source>
        <dbReference type="Proteomes" id="UP000886829"/>
    </source>
</evidence>